<evidence type="ECO:0008006" key="4">
    <source>
        <dbReference type="Google" id="ProtNLM"/>
    </source>
</evidence>
<proteinExistence type="predicted"/>
<dbReference type="OrthoDB" id="4520428at2759"/>
<sequence>MTVASYFFIMTSTIHLTTFEANSAEDREKVVTILTPLQPHAVSAGLSKFCICIPDDPADATPVLLIEEIPPSPISTWASDGYNPSNLTLNSVLETLSTIQPTQKLLPGVSFYRPSLATTPVEDLFIVTAMFGFRPGTALRALQGWREFAGYCEEEEEEDVLGYYVAAVEAGIQEEEKAAGEGEEIRTLEIYASKKFVYDVHLKSPAVGRNQEQNGAWRNGRRGVGRWRVVGGSLG</sequence>
<keyword evidence="2" id="KW-1185">Reference proteome</keyword>
<name>A0A6A6YXR4_9PEZI</name>
<dbReference type="AlphaFoldDB" id="A0A6A6YXR4"/>
<evidence type="ECO:0000313" key="1">
    <source>
        <dbReference type="EMBL" id="KAF2813621.1"/>
    </source>
</evidence>
<evidence type="ECO:0000313" key="3">
    <source>
        <dbReference type="RefSeq" id="XP_033580585.1"/>
    </source>
</evidence>
<accession>A0A6A6YXR4</accession>
<dbReference type="GeneID" id="54454667"/>
<reference evidence="3" key="2">
    <citation type="submission" date="2020-04" db="EMBL/GenBank/DDBJ databases">
        <authorList>
            <consortium name="NCBI Genome Project"/>
        </authorList>
    </citation>
    <scope>NUCLEOTIDE SEQUENCE</scope>
    <source>
        <strain evidence="3">CBS 304.34</strain>
    </source>
</reference>
<dbReference type="Proteomes" id="UP000504636">
    <property type="component" value="Unplaced"/>
</dbReference>
<dbReference type="RefSeq" id="XP_033580585.1">
    <property type="nucleotide sequence ID" value="XM_033713774.1"/>
</dbReference>
<evidence type="ECO:0000313" key="2">
    <source>
        <dbReference type="Proteomes" id="UP000504636"/>
    </source>
</evidence>
<organism evidence="1">
    <name type="scientific">Mytilinidion resinicola</name>
    <dbReference type="NCBI Taxonomy" id="574789"/>
    <lineage>
        <taxon>Eukaryota</taxon>
        <taxon>Fungi</taxon>
        <taxon>Dikarya</taxon>
        <taxon>Ascomycota</taxon>
        <taxon>Pezizomycotina</taxon>
        <taxon>Dothideomycetes</taxon>
        <taxon>Pleosporomycetidae</taxon>
        <taxon>Mytilinidiales</taxon>
        <taxon>Mytilinidiaceae</taxon>
        <taxon>Mytilinidion</taxon>
    </lineage>
</organism>
<protein>
    <recommendedName>
        <fullName evidence="4">ABM domain-containing protein</fullName>
    </recommendedName>
</protein>
<gene>
    <name evidence="1 3" type="ORF">BDZ99DRAFT_259573</name>
</gene>
<reference evidence="1 3" key="1">
    <citation type="journal article" date="2020" name="Stud. Mycol.">
        <title>101 Dothideomycetes genomes: a test case for predicting lifestyles and emergence of pathogens.</title>
        <authorList>
            <person name="Haridas S."/>
            <person name="Albert R."/>
            <person name="Binder M."/>
            <person name="Bloem J."/>
            <person name="Labutti K."/>
            <person name="Salamov A."/>
            <person name="Andreopoulos B."/>
            <person name="Baker S."/>
            <person name="Barry K."/>
            <person name="Bills G."/>
            <person name="Bluhm B."/>
            <person name="Cannon C."/>
            <person name="Castanera R."/>
            <person name="Culley D."/>
            <person name="Daum C."/>
            <person name="Ezra D."/>
            <person name="Gonzalez J."/>
            <person name="Henrissat B."/>
            <person name="Kuo A."/>
            <person name="Liang C."/>
            <person name="Lipzen A."/>
            <person name="Lutzoni F."/>
            <person name="Magnuson J."/>
            <person name="Mondo S."/>
            <person name="Nolan M."/>
            <person name="Ohm R."/>
            <person name="Pangilinan J."/>
            <person name="Park H.-J."/>
            <person name="Ramirez L."/>
            <person name="Alfaro M."/>
            <person name="Sun H."/>
            <person name="Tritt A."/>
            <person name="Yoshinaga Y."/>
            <person name="Zwiers L.-H."/>
            <person name="Turgeon B."/>
            <person name="Goodwin S."/>
            <person name="Spatafora J."/>
            <person name="Crous P."/>
            <person name="Grigoriev I."/>
        </authorList>
    </citation>
    <scope>NUCLEOTIDE SEQUENCE</scope>
    <source>
        <strain evidence="1 3">CBS 304.34</strain>
    </source>
</reference>
<dbReference type="EMBL" id="MU003696">
    <property type="protein sequence ID" value="KAF2813621.1"/>
    <property type="molecule type" value="Genomic_DNA"/>
</dbReference>
<reference evidence="3" key="3">
    <citation type="submission" date="2025-04" db="UniProtKB">
        <authorList>
            <consortium name="RefSeq"/>
        </authorList>
    </citation>
    <scope>IDENTIFICATION</scope>
    <source>
        <strain evidence="3">CBS 304.34</strain>
    </source>
</reference>